<dbReference type="Proteomes" id="UP001081709">
    <property type="component" value="Unassembled WGS sequence"/>
</dbReference>
<protein>
    <recommendedName>
        <fullName evidence="3">Phage protein</fullName>
    </recommendedName>
</protein>
<gene>
    <name evidence="1" type="ORF">OS125_11235</name>
</gene>
<evidence type="ECO:0008006" key="3">
    <source>
        <dbReference type="Google" id="ProtNLM"/>
    </source>
</evidence>
<organism evidence="1 2">
    <name type="scientific">Corynebacterium pygosceleis</name>
    <dbReference type="NCBI Taxonomy" id="2800406"/>
    <lineage>
        <taxon>Bacteria</taxon>
        <taxon>Bacillati</taxon>
        <taxon>Actinomycetota</taxon>
        <taxon>Actinomycetes</taxon>
        <taxon>Mycobacteriales</taxon>
        <taxon>Corynebacteriaceae</taxon>
        <taxon>Corynebacterium</taxon>
    </lineage>
</organism>
<dbReference type="EMBL" id="JAPMKV010000010">
    <property type="protein sequence ID" value="MCX7445805.1"/>
    <property type="molecule type" value="Genomic_DNA"/>
</dbReference>
<sequence>MSIEIFTDMNAVHADIIAAIEATGIASADEYNIDAIARECYEYDPAHGHIQDAGFICTADVDEFWASVERHAK</sequence>
<dbReference type="RefSeq" id="WP_267186832.1">
    <property type="nucleotide sequence ID" value="NZ_JAPMKV010000010.1"/>
</dbReference>
<comment type="caution">
    <text evidence="1">The sequence shown here is derived from an EMBL/GenBank/DDBJ whole genome shotgun (WGS) entry which is preliminary data.</text>
</comment>
<evidence type="ECO:0000313" key="1">
    <source>
        <dbReference type="EMBL" id="MCX7445805.1"/>
    </source>
</evidence>
<keyword evidence="2" id="KW-1185">Reference proteome</keyword>
<proteinExistence type="predicted"/>
<reference evidence="1" key="1">
    <citation type="submission" date="2022-11" db="EMBL/GenBank/DDBJ databases">
        <title>Corynebacterium sp. isolated from Penguins.</title>
        <authorList>
            <person name="Sedlar K."/>
            <person name="Svec P."/>
        </authorList>
    </citation>
    <scope>NUCLEOTIDE SEQUENCE</scope>
    <source>
        <strain evidence="1">P7003</strain>
    </source>
</reference>
<evidence type="ECO:0000313" key="2">
    <source>
        <dbReference type="Proteomes" id="UP001081709"/>
    </source>
</evidence>
<name>A0ABT3WX59_9CORY</name>
<accession>A0ABT3WX59</accession>